<evidence type="ECO:0000313" key="1">
    <source>
        <dbReference type="EMBL" id="UWP81903.1"/>
    </source>
</evidence>
<accession>A0ABY5VVY3</accession>
<dbReference type="Proteomes" id="UP001059617">
    <property type="component" value="Chromosome"/>
</dbReference>
<organism evidence="1 2">
    <name type="scientific">Dactylosporangium fulvum</name>
    <dbReference type="NCBI Taxonomy" id="53359"/>
    <lineage>
        <taxon>Bacteria</taxon>
        <taxon>Bacillati</taxon>
        <taxon>Actinomycetota</taxon>
        <taxon>Actinomycetes</taxon>
        <taxon>Micromonosporales</taxon>
        <taxon>Micromonosporaceae</taxon>
        <taxon>Dactylosporangium</taxon>
    </lineage>
</organism>
<sequence length="86" mass="9330">MSGRTDLTGQRELGWVAGQGEPFGSAHCTQQLRLIPGGPVVTKPELLICWRTSPVKSVYTVAVSLDGHPSREISVAAIDEAWDELR</sequence>
<evidence type="ECO:0000313" key="2">
    <source>
        <dbReference type="Proteomes" id="UP001059617"/>
    </source>
</evidence>
<dbReference type="RefSeq" id="WP_259859681.1">
    <property type="nucleotide sequence ID" value="NZ_BAAAST010000044.1"/>
</dbReference>
<keyword evidence="2" id="KW-1185">Reference proteome</keyword>
<gene>
    <name evidence="1" type="ORF">Dfulv_43610</name>
</gene>
<proteinExistence type="predicted"/>
<name>A0ABY5VVY3_9ACTN</name>
<dbReference type="EMBL" id="CP073720">
    <property type="protein sequence ID" value="UWP81903.1"/>
    <property type="molecule type" value="Genomic_DNA"/>
</dbReference>
<reference evidence="1" key="1">
    <citation type="submission" date="2021-04" db="EMBL/GenBank/DDBJ databases">
        <authorList>
            <person name="Hartkoorn R.C."/>
            <person name="Beaudoing E."/>
            <person name="Hot D."/>
        </authorList>
    </citation>
    <scope>NUCLEOTIDE SEQUENCE</scope>
    <source>
        <strain evidence="1">NRRL B-16292</strain>
    </source>
</reference>
<reference evidence="1" key="2">
    <citation type="submission" date="2022-09" db="EMBL/GenBank/DDBJ databases">
        <title>Biosynthetic gene clusters of Dactylosporangioum fulvum.</title>
        <authorList>
            <person name="Caradec T."/>
        </authorList>
    </citation>
    <scope>NUCLEOTIDE SEQUENCE</scope>
    <source>
        <strain evidence="1">NRRL B-16292</strain>
    </source>
</reference>
<protein>
    <submittedName>
        <fullName evidence="1">Uncharacterized protein</fullName>
    </submittedName>
</protein>